<reference evidence="1" key="1">
    <citation type="submission" date="2021-02" db="EMBL/GenBank/DDBJ databases">
        <authorList>
            <person name="Nowell W R."/>
        </authorList>
    </citation>
    <scope>NUCLEOTIDE SEQUENCE</scope>
</reference>
<dbReference type="OrthoDB" id="10070415at2759"/>
<organism evidence="1 2">
    <name type="scientific">Rotaria magnacalcarata</name>
    <dbReference type="NCBI Taxonomy" id="392030"/>
    <lineage>
        <taxon>Eukaryota</taxon>
        <taxon>Metazoa</taxon>
        <taxon>Spiralia</taxon>
        <taxon>Gnathifera</taxon>
        <taxon>Rotifera</taxon>
        <taxon>Eurotatoria</taxon>
        <taxon>Bdelloidea</taxon>
        <taxon>Philodinida</taxon>
        <taxon>Philodinidae</taxon>
        <taxon>Rotaria</taxon>
    </lineage>
</organism>
<comment type="caution">
    <text evidence="1">The sequence shown here is derived from an EMBL/GenBank/DDBJ whole genome shotgun (WGS) entry which is preliminary data.</text>
</comment>
<dbReference type="AlphaFoldDB" id="A0A815IR27"/>
<name>A0A815IR27_9BILA</name>
<accession>A0A815IR27</accession>
<evidence type="ECO:0000313" key="2">
    <source>
        <dbReference type="Proteomes" id="UP000663834"/>
    </source>
</evidence>
<dbReference type="EMBL" id="CAJNOW010002972">
    <property type="protein sequence ID" value="CAF1368214.1"/>
    <property type="molecule type" value="Genomic_DNA"/>
</dbReference>
<sequence>MLNVDTTINEQVLQQIPSPTVDDEELSRQDAVPTIDEVAKTIGQIKNKKVPGKDDVPAELLKADGHYIAEWLHKIIRDKAYDSVHRKTLWRLCRAYGLSQKIVRMVQLLYEDTSAQIRIDDDVSESFVMNTGT</sequence>
<evidence type="ECO:0000313" key="1">
    <source>
        <dbReference type="EMBL" id="CAF1368214.1"/>
    </source>
</evidence>
<proteinExistence type="predicted"/>
<protein>
    <submittedName>
        <fullName evidence="1">Uncharacterized protein</fullName>
    </submittedName>
</protein>
<dbReference type="PANTHER" id="PTHR19446">
    <property type="entry name" value="REVERSE TRANSCRIPTASES"/>
    <property type="match status" value="1"/>
</dbReference>
<dbReference type="Proteomes" id="UP000663834">
    <property type="component" value="Unassembled WGS sequence"/>
</dbReference>
<gene>
    <name evidence="1" type="ORF">KQP761_LOCUS8086</name>
</gene>